<protein>
    <submittedName>
        <fullName evidence="2">Uncharacterized protein</fullName>
    </submittedName>
</protein>
<name>A0A644ZRK1_9ZZZZ</name>
<feature type="region of interest" description="Disordered" evidence="1">
    <location>
        <begin position="52"/>
        <end position="82"/>
    </location>
</feature>
<comment type="caution">
    <text evidence="2">The sequence shown here is derived from an EMBL/GenBank/DDBJ whole genome shotgun (WGS) entry which is preliminary data.</text>
</comment>
<dbReference type="AlphaFoldDB" id="A0A644ZRK1"/>
<proteinExistence type="predicted"/>
<evidence type="ECO:0000313" key="2">
    <source>
        <dbReference type="EMBL" id="MPM41273.1"/>
    </source>
</evidence>
<evidence type="ECO:0000256" key="1">
    <source>
        <dbReference type="SAM" id="MobiDB-lite"/>
    </source>
</evidence>
<gene>
    <name evidence="2" type="ORF">SDC9_87923</name>
</gene>
<organism evidence="2">
    <name type="scientific">bioreactor metagenome</name>
    <dbReference type="NCBI Taxonomy" id="1076179"/>
    <lineage>
        <taxon>unclassified sequences</taxon>
        <taxon>metagenomes</taxon>
        <taxon>ecological metagenomes</taxon>
    </lineage>
</organism>
<accession>A0A644ZRK1</accession>
<dbReference type="EMBL" id="VSSQ01009308">
    <property type="protein sequence ID" value="MPM41273.1"/>
    <property type="molecule type" value="Genomic_DNA"/>
</dbReference>
<reference evidence="2" key="1">
    <citation type="submission" date="2019-08" db="EMBL/GenBank/DDBJ databases">
        <authorList>
            <person name="Kucharzyk K."/>
            <person name="Murdoch R.W."/>
            <person name="Higgins S."/>
            <person name="Loffler F."/>
        </authorList>
    </citation>
    <scope>NUCLEOTIDE SEQUENCE</scope>
</reference>
<sequence>MNDIAGDDFYHFDFLFFITVADDGDGGMHQRFQLRRRFTGAEFLHKVQCPADKYNSSNHDDRTPVFRTGRGESHASYKRDNR</sequence>
<feature type="compositionally biased region" description="Basic and acidic residues" evidence="1">
    <location>
        <begin position="58"/>
        <end position="82"/>
    </location>
</feature>